<dbReference type="PANTHER" id="PTHR11412:SF136">
    <property type="entry name" value="CD109 ANTIGEN"/>
    <property type="match status" value="1"/>
</dbReference>
<name>A0ABV0N589_9TELE</name>
<evidence type="ECO:0000256" key="2">
    <source>
        <dbReference type="ARBA" id="ARBA00022966"/>
    </source>
</evidence>
<keyword evidence="1" id="KW-0732">Signal</keyword>
<protein>
    <recommendedName>
        <fullName evidence="3">Alpha-macroglobulin-like TED domain-containing protein</fullName>
    </recommendedName>
</protein>
<dbReference type="InterPro" id="IPR011626">
    <property type="entry name" value="Alpha-macroglobulin_TED"/>
</dbReference>
<keyword evidence="2" id="KW-0882">Thioester bond</keyword>
<evidence type="ECO:0000313" key="5">
    <source>
        <dbReference type="Proteomes" id="UP001476798"/>
    </source>
</evidence>
<keyword evidence="5" id="KW-1185">Reference proteome</keyword>
<evidence type="ECO:0000313" key="4">
    <source>
        <dbReference type="EMBL" id="MEQ2166567.1"/>
    </source>
</evidence>
<evidence type="ECO:0000256" key="1">
    <source>
        <dbReference type="ARBA" id="ARBA00022729"/>
    </source>
</evidence>
<dbReference type="InterPro" id="IPR050473">
    <property type="entry name" value="A2M/Complement_sys"/>
</dbReference>
<organism evidence="4 5">
    <name type="scientific">Goodea atripinnis</name>
    <dbReference type="NCBI Taxonomy" id="208336"/>
    <lineage>
        <taxon>Eukaryota</taxon>
        <taxon>Metazoa</taxon>
        <taxon>Chordata</taxon>
        <taxon>Craniata</taxon>
        <taxon>Vertebrata</taxon>
        <taxon>Euteleostomi</taxon>
        <taxon>Actinopterygii</taxon>
        <taxon>Neopterygii</taxon>
        <taxon>Teleostei</taxon>
        <taxon>Neoteleostei</taxon>
        <taxon>Acanthomorphata</taxon>
        <taxon>Ovalentaria</taxon>
        <taxon>Atherinomorphae</taxon>
        <taxon>Cyprinodontiformes</taxon>
        <taxon>Goodeidae</taxon>
        <taxon>Goodea</taxon>
    </lineage>
</organism>
<dbReference type="Gene3D" id="1.50.10.20">
    <property type="match status" value="1"/>
</dbReference>
<accession>A0ABV0N589</accession>
<dbReference type="Proteomes" id="UP001476798">
    <property type="component" value="Unassembled WGS sequence"/>
</dbReference>
<gene>
    <name evidence="4" type="ORF">GOODEAATRI_029644</name>
</gene>
<dbReference type="Pfam" id="PF07678">
    <property type="entry name" value="TED_complement"/>
    <property type="match status" value="1"/>
</dbReference>
<feature type="domain" description="Alpha-macroglobulin-like TED" evidence="3">
    <location>
        <begin position="115"/>
        <end position="309"/>
    </location>
</feature>
<dbReference type="PANTHER" id="PTHR11412">
    <property type="entry name" value="MACROGLOBULIN / COMPLEMENT"/>
    <property type="match status" value="1"/>
</dbReference>
<proteinExistence type="predicted"/>
<comment type="caution">
    <text evidence="4">The sequence shown here is derived from an EMBL/GenBank/DDBJ whole genome shotgun (WGS) entry which is preliminary data.</text>
</comment>
<dbReference type="SUPFAM" id="SSF48239">
    <property type="entry name" value="Terpenoid cyclases/Protein prenyltransferases"/>
    <property type="match status" value="1"/>
</dbReference>
<evidence type="ECO:0000259" key="3">
    <source>
        <dbReference type="Pfam" id="PF07678"/>
    </source>
</evidence>
<dbReference type="EMBL" id="JAHRIO010024434">
    <property type="protein sequence ID" value="MEQ2166567.1"/>
    <property type="molecule type" value="Genomic_DNA"/>
</dbReference>
<dbReference type="InterPro" id="IPR008930">
    <property type="entry name" value="Terpenoid_cyclase/PrenylTrfase"/>
</dbReference>
<sequence length="364" mass="40003">MRGWRLTAYARCLPFKMDRFQSSLTNKFYKVVTLSVRALNASSVLTAYQTQLEDDMTAKPSISLAVSGLSPVQRERLEAMSSSMSGNPGVSISPNSETRNECYEREPKVMNIIPARPFISVGDRVLQNTAAWITAQRGADGQMVEPGRVIHTELQGGLDGPVSLTSFVLIALLEDVVIRYATQVSAAVTYLETRLAHGVSSNYSLSLLTYALALAGSSSSQTALNLLIKRADMRDGVLMWSSPDGGLSSSWQPRSADIEMASYVLLSLHKLNRVADGLSLMRWLSQQRNHLGGYGSTQDTVVALQALSTFAALGESQNSDINIRVTNTESDTVASFYIDQDNYLLLQSQQVTREQVHQHCRERV</sequence>
<reference evidence="4 5" key="1">
    <citation type="submission" date="2021-06" db="EMBL/GenBank/DDBJ databases">
        <authorList>
            <person name="Palmer J.M."/>
        </authorList>
    </citation>
    <scope>NUCLEOTIDE SEQUENCE [LARGE SCALE GENOMIC DNA]</scope>
    <source>
        <strain evidence="4 5">GA_2019</strain>
        <tissue evidence="4">Muscle</tissue>
    </source>
</reference>